<evidence type="ECO:0000256" key="4">
    <source>
        <dbReference type="SAM" id="SignalP"/>
    </source>
</evidence>
<protein>
    <submittedName>
        <fullName evidence="7 8">Serine protease inhibitor 88Ea isoform X1</fullName>
    </submittedName>
</protein>
<evidence type="ECO:0000313" key="8">
    <source>
        <dbReference type="RefSeq" id="XP_025829814.1"/>
    </source>
</evidence>
<dbReference type="Gene3D" id="2.10.310.10">
    <property type="entry name" value="Serpins superfamily"/>
    <property type="match status" value="1"/>
</dbReference>
<feature type="signal peptide" evidence="4">
    <location>
        <begin position="1"/>
        <end position="22"/>
    </location>
</feature>
<dbReference type="Proteomes" id="UP000192223">
    <property type="component" value="Unplaced"/>
</dbReference>
<dbReference type="InterPro" id="IPR036186">
    <property type="entry name" value="Serpin_sf"/>
</dbReference>
<evidence type="ECO:0000256" key="3">
    <source>
        <dbReference type="RuleBase" id="RU000411"/>
    </source>
</evidence>
<keyword evidence="6" id="KW-1185">Reference proteome</keyword>
<dbReference type="Pfam" id="PF00079">
    <property type="entry name" value="Serpin"/>
    <property type="match status" value="1"/>
</dbReference>
<dbReference type="InterPro" id="IPR023796">
    <property type="entry name" value="Serpin_dom"/>
</dbReference>
<dbReference type="RefSeq" id="XP_025829814.1">
    <property type="nucleotide sequence ID" value="XM_025974029.1"/>
</dbReference>
<organism evidence="6 7">
    <name type="scientific">Agrilus planipennis</name>
    <name type="common">Emerald ash borer</name>
    <name type="synonym">Agrilus marcopoli</name>
    <dbReference type="NCBI Taxonomy" id="224129"/>
    <lineage>
        <taxon>Eukaryota</taxon>
        <taxon>Metazoa</taxon>
        <taxon>Ecdysozoa</taxon>
        <taxon>Arthropoda</taxon>
        <taxon>Hexapoda</taxon>
        <taxon>Insecta</taxon>
        <taxon>Pterygota</taxon>
        <taxon>Neoptera</taxon>
        <taxon>Endopterygota</taxon>
        <taxon>Coleoptera</taxon>
        <taxon>Polyphaga</taxon>
        <taxon>Elateriformia</taxon>
        <taxon>Buprestoidea</taxon>
        <taxon>Buprestidae</taxon>
        <taxon>Agrilinae</taxon>
        <taxon>Agrilus</taxon>
    </lineage>
</organism>
<dbReference type="PANTHER" id="PTHR11461:SF278">
    <property type="entry name" value="SERINE PROTEASE INHIBITOR 88EA"/>
    <property type="match status" value="1"/>
</dbReference>
<dbReference type="SUPFAM" id="SSF56574">
    <property type="entry name" value="Serpins"/>
    <property type="match status" value="1"/>
</dbReference>
<dbReference type="KEGG" id="apln:108740674"/>
<dbReference type="GeneID" id="108740674"/>
<accession>A0A1W4X3B7</accession>
<comment type="similarity">
    <text evidence="3">Belongs to the serpin family.</text>
</comment>
<evidence type="ECO:0000256" key="1">
    <source>
        <dbReference type="ARBA" id="ARBA00022690"/>
    </source>
</evidence>
<evidence type="ECO:0000256" key="2">
    <source>
        <dbReference type="ARBA" id="ARBA00022900"/>
    </source>
</evidence>
<evidence type="ECO:0000259" key="5">
    <source>
        <dbReference type="SMART" id="SM00093"/>
    </source>
</evidence>
<gene>
    <name evidence="7 8" type="primary">LOC108740674</name>
</gene>
<feature type="chain" id="PRO_5044566943" evidence="4">
    <location>
        <begin position="23"/>
        <end position="421"/>
    </location>
</feature>
<dbReference type="RefSeq" id="XP_018330579.1">
    <property type="nucleotide sequence ID" value="XM_018475077.2"/>
</dbReference>
<dbReference type="InterPro" id="IPR042178">
    <property type="entry name" value="Serpin_sf_1"/>
</dbReference>
<dbReference type="GO" id="GO:0005615">
    <property type="term" value="C:extracellular space"/>
    <property type="evidence" value="ECO:0007669"/>
    <property type="project" value="InterPro"/>
</dbReference>
<dbReference type="OrthoDB" id="671595at2759"/>
<sequence length="421" mass="47613">MKTIPVILSAIFVTFSVRPSEQQCLTANDQRVPSPTGHLGLYTGQQSFSLSLLQAINQFNPHENIFFSPYSTYHALLMTYFISANQTEMYLKKTLKLSPTQDKADIFNAYKLDEYTTRTGLIKNGTYEFTNANRIYVAKDIPLRTCVLSLFGSELIQFNFQENPEAARTSINHWVEEKTHDMIKNLLPPGTIDEKTSLVLVNAAYFKGKWENKFNPEETKPEVFYISPSKQTIVDMMHVEATFNYDVSENLMAHILELPYEGEDISMYILLPPFAKEDGIDTVLKKLTIDNFKEVVNGSLSPRQVQVSLPKFSLEHTIELAPVLEVIGIGDVFQDDADFTGLTVDKDVNIGTGIHKARLDVDEHGSRAAAATSILTDRIAVDTDGSVEFKCNRAFIFFIYNKEMGSVLFFGIFNNPYLLYH</sequence>
<dbReference type="SMART" id="SM00093">
    <property type="entry name" value="SERPIN"/>
    <property type="match status" value="1"/>
</dbReference>
<reference evidence="7 8" key="1">
    <citation type="submission" date="2025-04" db="UniProtKB">
        <authorList>
            <consortium name="RefSeq"/>
        </authorList>
    </citation>
    <scope>IDENTIFICATION</scope>
    <source>
        <tissue evidence="7 8">Entire body</tissue>
    </source>
</reference>
<dbReference type="GO" id="GO:0004867">
    <property type="term" value="F:serine-type endopeptidase inhibitor activity"/>
    <property type="evidence" value="ECO:0007669"/>
    <property type="project" value="UniProtKB-KW"/>
</dbReference>
<keyword evidence="2 7" id="KW-0722">Serine protease inhibitor</keyword>
<dbReference type="STRING" id="224129.A0A1W4X3B7"/>
<dbReference type="InterPro" id="IPR000215">
    <property type="entry name" value="Serpin_fam"/>
</dbReference>
<dbReference type="AlphaFoldDB" id="A0A1W4X3B7"/>
<keyword evidence="4" id="KW-0732">Signal</keyword>
<keyword evidence="1 7" id="KW-0646">Protease inhibitor</keyword>
<name>A0A1W4X3B7_AGRPL</name>
<dbReference type="CDD" id="cd19594">
    <property type="entry name" value="serpin_crustaceans_chelicerates_insects"/>
    <property type="match status" value="1"/>
</dbReference>
<dbReference type="PANTHER" id="PTHR11461">
    <property type="entry name" value="SERINE PROTEASE INHIBITOR, SERPIN"/>
    <property type="match status" value="1"/>
</dbReference>
<dbReference type="InterPro" id="IPR042185">
    <property type="entry name" value="Serpin_sf_2"/>
</dbReference>
<dbReference type="Gene3D" id="3.30.497.10">
    <property type="entry name" value="Antithrombin, subunit I, domain 2"/>
    <property type="match status" value="1"/>
</dbReference>
<evidence type="ECO:0000313" key="7">
    <source>
        <dbReference type="RefSeq" id="XP_018330579.1"/>
    </source>
</evidence>
<feature type="domain" description="Serpin" evidence="5">
    <location>
        <begin position="50"/>
        <end position="416"/>
    </location>
</feature>
<proteinExistence type="inferred from homology"/>
<evidence type="ECO:0000313" key="6">
    <source>
        <dbReference type="Proteomes" id="UP000192223"/>
    </source>
</evidence>
<dbReference type="Gene3D" id="2.30.39.10">
    <property type="entry name" value="Alpha-1-antitrypsin, domain 1"/>
    <property type="match status" value="1"/>
</dbReference>